<dbReference type="PRINTS" id="PR00783">
    <property type="entry name" value="MINTRINSICP"/>
</dbReference>
<evidence type="ECO:0000256" key="3">
    <source>
        <dbReference type="ARBA" id="ARBA00022448"/>
    </source>
</evidence>
<feature type="transmembrane region" description="Helical" evidence="8">
    <location>
        <begin position="243"/>
        <end position="264"/>
    </location>
</feature>
<keyword evidence="3 7" id="KW-0813">Transport</keyword>
<keyword evidence="6 8" id="KW-0472">Membrane</keyword>
<dbReference type="GO" id="GO:0005886">
    <property type="term" value="C:plasma membrane"/>
    <property type="evidence" value="ECO:0007669"/>
    <property type="project" value="TreeGrafter"/>
</dbReference>
<feature type="transmembrane region" description="Helical" evidence="8">
    <location>
        <begin position="12"/>
        <end position="36"/>
    </location>
</feature>
<evidence type="ECO:0000256" key="5">
    <source>
        <dbReference type="ARBA" id="ARBA00022989"/>
    </source>
</evidence>
<evidence type="ECO:0000256" key="7">
    <source>
        <dbReference type="RuleBase" id="RU000477"/>
    </source>
</evidence>
<evidence type="ECO:0000256" key="8">
    <source>
        <dbReference type="SAM" id="Phobius"/>
    </source>
</evidence>
<evidence type="ECO:0000313" key="10">
    <source>
        <dbReference type="Proteomes" id="UP001174909"/>
    </source>
</evidence>
<comment type="subcellular location">
    <subcellularLocation>
        <location evidence="1">Membrane</location>
        <topology evidence="1">Multi-pass membrane protein</topology>
    </subcellularLocation>
</comment>
<reference evidence="9" key="1">
    <citation type="submission" date="2023-03" db="EMBL/GenBank/DDBJ databases">
        <authorList>
            <person name="Steffen K."/>
            <person name="Cardenas P."/>
        </authorList>
    </citation>
    <scope>NUCLEOTIDE SEQUENCE</scope>
</reference>
<dbReference type="Gene3D" id="1.20.1080.10">
    <property type="entry name" value="Glycerol uptake facilitator protein"/>
    <property type="match status" value="1"/>
</dbReference>
<dbReference type="Pfam" id="PF00230">
    <property type="entry name" value="MIP"/>
    <property type="match status" value="1"/>
</dbReference>
<organism evidence="9 10">
    <name type="scientific">Geodia barretti</name>
    <name type="common">Barrett's horny sponge</name>
    <dbReference type="NCBI Taxonomy" id="519541"/>
    <lineage>
        <taxon>Eukaryota</taxon>
        <taxon>Metazoa</taxon>
        <taxon>Porifera</taxon>
        <taxon>Demospongiae</taxon>
        <taxon>Heteroscleromorpha</taxon>
        <taxon>Tetractinellida</taxon>
        <taxon>Astrophorina</taxon>
        <taxon>Geodiidae</taxon>
        <taxon>Geodia</taxon>
    </lineage>
</organism>
<comment type="caution">
    <text evidence="9">The sequence shown here is derived from an EMBL/GenBank/DDBJ whole genome shotgun (WGS) entry which is preliminary data.</text>
</comment>
<dbReference type="InterPro" id="IPR022357">
    <property type="entry name" value="MIP_CS"/>
</dbReference>
<dbReference type="PROSITE" id="PS00221">
    <property type="entry name" value="MIP"/>
    <property type="match status" value="1"/>
</dbReference>
<gene>
    <name evidence="9" type="ORF">GBAR_LOCUS5507</name>
</gene>
<keyword evidence="10" id="KW-1185">Reference proteome</keyword>
<dbReference type="EMBL" id="CASHTH010000812">
    <property type="protein sequence ID" value="CAI8007964.1"/>
    <property type="molecule type" value="Genomic_DNA"/>
</dbReference>
<accession>A0AA35RAP3</accession>
<protein>
    <submittedName>
        <fullName evidence="9">Glycerol uptake facilitator protein</fullName>
    </submittedName>
</protein>
<evidence type="ECO:0000313" key="9">
    <source>
        <dbReference type="EMBL" id="CAI8007964.1"/>
    </source>
</evidence>
<proteinExistence type="inferred from homology"/>
<feature type="transmembrane region" description="Helical" evidence="8">
    <location>
        <begin position="150"/>
        <end position="177"/>
    </location>
</feature>
<evidence type="ECO:0000256" key="1">
    <source>
        <dbReference type="ARBA" id="ARBA00004141"/>
    </source>
</evidence>
<name>A0AA35RAP3_GEOBA</name>
<dbReference type="InterPro" id="IPR050363">
    <property type="entry name" value="MIP/Aquaporin"/>
</dbReference>
<dbReference type="GO" id="GO:0015254">
    <property type="term" value="F:glycerol channel activity"/>
    <property type="evidence" value="ECO:0007669"/>
    <property type="project" value="TreeGrafter"/>
</dbReference>
<dbReference type="InterPro" id="IPR000425">
    <property type="entry name" value="MIP"/>
</dbReference>
<evidence type="ECO:0000256" key="4">
    <source>
        <dbReference type="ARBA" id="ARBA00022692"/>
    </source>
</evidence>
<keyword evidence="5 8" id="KW-1133">Transmembrane helix</keyword>
<dbReference type="AlphaFoldDB" id="A0AA35RAP3"/>
<evidence type="ECO:0000256" key="2">
    <source>
        <dbReference type="ARBA" id="ARBA00006175"/>
    </source>
</evidence>
<evidence type="ECO:0000256" key="6">
    <source>
        <dbReference type="ARBA" id="ARBA00023136"/>
    </source>
</evidence>
<dbReference type="Proteomes" id="UP001174909">
    <property type="component" value="Unassembled WGS sequence"/>
</dbReference>
<dbReference type="SUPFAM" id="SSF81338">
    <property type="entry name" value="Aquaporin-like"/>
    <property type="match status" value="1"/>
</dbReference>
<dbReference type="InterPro" id="IPR023271">
    <property type="entry name" value="Aquaporin-like"/>
</dbReference>
<feature type="transmembrane region" description="Helical" evidence="8">
    <location>
        <begin position="42"/>
        <end position="64"/>
    </location>
</feature>
<dbReference type="CDD" id="cd00333">
    <property type="entry name" value="MIP"/>
    <property type="match status" value="1"/>
</dbReference>
<comment type="similarity">
    <text evidence="2 7">Belongs to the MIP/aquaporin (TC 1.A.8) family.</text>
</comment>
<keyword evidence="4 7" id="KW-0812">Transmembrane</keyword>
<feature type="transmembrane region" description="Helical" evidence="8">
    <location>
        <begin position="189"/>
        <end position="209"/>
    </location>
</feature>
<dbReference type="PANTHER" id="PTHR43829:SF9">
    <property type="entry name" value="AQUAPORIN-9"/>
    <property type="match status" value="1"/>
</dbReference>
<dbReference type="PANTHER" id="PTHR43829">
    <property type="entry name" value="AQUAPORIN OR AQUAGLYCEROPORIN RELATED"/>
    <property type="match status" value="1"/>
</dbReference>
<sequence length="276" mass="29392">MRDLIYRCIAEVVGTWLMVFVGTSVVAAAVLTGAQAGLWQVAVVWALGVSMAIYLTGAVSGAHLNPAVSLAFALFRPRDFPLRMLLPYWFSQMVGAILAGLTVLLLYRSFIRHFEEQHGIERGDPGSQLSTMMFGEYFPNPGMVGVDDGALALVTPLGAAAVEAVGTGILVLMIFALVDRRNTSLPVKYLAPVFIGLTVAMIISMLAPLTMGGWNPARDFGPRLVAFFAGWGEVAIPGPSGGFWAYIVGPLIGGPLGAAVYEFLIRPAFPPDQCDG</sequence>
<feature type="transmembrane region" description="Helical" evidence="8">
    <location>
        <begin position="85"/>
        <end position="107"/>
    </location>
</feature>